<proteinExistence type="predicted"/>
<sequence length="40" mass="4417">MGLCGDTVWQCRPRPRGMTFLQMRPQTGLGCAETVFSDGL</sequence>
<gene>
    <name evidence="1" type="ORF">HMPREF9123_2066</name>
</gene>
<keyword evidence="2" id="KW-1185">Reference proteome</keyword>
<protein>
    <submittedName>
        <fullName evidence="1">Uncharacterized protein</fullName>
    </submittedName>
</protein>
<name>F2BEB0_9NEIS</name>
<dbReference type="EMBL" id="AFAY01000044">
    <property type="protein sequence ID" value="EGF10191.1"/>
    <property type="molecule type" value="Genomic_DNA"/>
</dbReference>
<evidence type="ECO:0000313" key="2">
    <source>
        <dbReference type="Proteomes" id="UP000004105"/>
    </source>
</evidence>
<reference evidence="1 2" key="1">
    <citation type="submission" date="2011-02" db="EMBL/GenBank/DDBJ databases">
        <authorList>
            <person name="Muzny D."/>
            <person name="Qin X."/>
            <person name="Deng J."/>
            <person name="Jiang H."/>
            <person name="Liu Y."/>
            <person name="Qu J."/>
            <person name="Song X.-Z."/>
            <person name="Zhang L."/>
            <person name="Thornton R."/>
            <person name="Coyle M."/>
            <person name="Francisco L."/>
            <person name="Jackson L."/>
            <person name="Javaid M."/>
            <person name="Korchina V."/>
            <person name="Kovar C."/>
            <person name="Mata R."/>
            <person name="Mathew T."/>
            <person name="Ngo R."/>
            <person name="Nguyen L."/>
            <person name="Nguyen N."/>
            <person name="Okwuonu G."/>
            <person name="Ongeri F."/>
            <person name="Pham C."/>
            <person name="Simmons D."/>
            <person name="Wilczek-Boney K."/>
            <person name="Hale W."/>
            <person name="Jakkamsetti A."/>
            <person name="Pham P."/>
            <person name="Ruth R."/>
            <person name="San Lucas F."/>
            <person name="Warren J."/>
            <person name="Zhang J."/>
            <person name="Zhao Z."/>
            <person name="Zhou C."/>
            <person name="Zhu D."/>
            <person name="Lee S."/>
            <person name="Bess C."/>
            <person name="Blankenburg K."/>
            <person name="Forbes L."/>
            <person name="Fu Q."/>
            <person name="Gubbala S."/>
            <person name="Hirani K."/>
            <person name="Jayaseelan J.C."/>
            <person name="Lara F."/>
            <person name="Munidasa M."/>
            <person name="Palculict T."/>
            <person name="Patil S."/>
            <person name="Pu L.-L."/>
            <person name="Saada N."/>
            <person name="Tang L."/>
            <person name="Weissenberger G."/>
            <person name="Zhu Y."/>
            <person name="Hemphill L."/>
            <person name="Shang Y."/>
            <person name="Youmans B."/>
            <person name="Ayvaz T."/>
            <person name="Ross M."/>
            <person name="Santibanez J."/>
            <person name="Aqrawi P."/>
            <person name="Gross S."/>
            <person name="Joshi V."/>
            <person name="Fowler G."/>
            <person name="Nazareth L."/>
            <person name="Reid J."/>
            <person name="Worley K."/>
            <person name="Petrosino J."/>
            <person name="Highlander S."/>
            <person name="Gibbs R."/>
        </authorList>
    </citation>
    <scope>NUCLEOTIDE SEQUENCE [LARGE SCALE GENOMIC DNA]</scope>
    <source>
        <strain evidence="1 2">ATCC BAA-1200</strain>
    </source>
</reference>
<accession>F2BEB0</accession>
<dbReference type="AlphaFoldDB" id="F2BEB0"/>
<comment type="caution">
    <text evidence="1">The sequence shown here is derived from an EMBL/GenBank/DDBJ whole genome shotgun (WGS) entry which is preliminary data.</text>
</comment>
<dbReference type="Proteomes" id="UP000004105">
    <property type="component" value="Unassembled WGS sequence"/>
</dbReference>
<dbReference type="HOGENOM" id="CLU_3292871_0_0_4"/>
<organism evidence="1 2">
    <name type="scientific">Neisseria bacilliformis ATCC BAA-1200</name>
    <dbReference type="NCBI Taxonomy" id="888742"/>
    <lineage>
        <taxon>Bacteria</taxon>
        <taxon>Pseudomonadati</taxon>
        <taxon>Pseudomonadota</taxon>
        <taxon>Betaproteobacteria</taxon>
        <taxon>Neisseriales</taxon>
        <taxon>Neisseriaceae</taxon>
        <taxon>Neisseria</taxon>
    </lineage>
</organism>
<evidence type="ECO:0000313" key="1">
    <source>
        <dbReference type="EMBL" id="EGF10191.1"/>
    </source>
</evidence>